<dbReference type="Pfam" id="PF15894">
    <property type="entry name" value="SgrT"/>
    <property type="match status" value="1"/>
</dbReference>
<reference evidence="1 2" key="1">
    <citation type="submission" date="2020-11" db="EMBL/GenBank/DDBJ databases">
        <title>Enhanced detection system for hospital associated transmission using whole genome sequencing surveillance.</title>
        <authorList>
            <person name="Harrison L.H."/>
            <person name="Van Tyne D."/>
            <person name="Marsh J.W."/>
            <person name="Griffith M.P."/>
            <person name="Snyder D.J."/>
            <person name="Cooper V.S."/>
            <person name="Mustapha M."/>
        </authorList>
    </citation>
    <scope>NUCLEOTIDE SEQUENCE [LARGE SCALE GENOMIC DNA]</scope>
    <source>
        <strain evidence="1 2">SER00230</strain>
    </source>
</reference>
<dbReference type="InterPro" id="IPR031767">
    <property type="entry name" value="SgrT"/>
</dbReference>
<organism evidence="1 2">
    <name type="scientific">Serratia rubidaea</name>
    <name type="common">Serratia marinorubra</name>
    <dbReference type="NCBI Taxonomy" id="61652"/>
    <lineage>
        <taxon>Bacteria</taxon>
        <taxon>Pseudomonadati</taxon>
        <taxon>Pseudomonadota</taxon>
        <taxon>Gammaproteobacteria</taxon>
        <taxon>Enterobacterales</taxon>
        <taxon>Yersiniaceae</taxon>
        <taxon>Serratia</taxon>
    </lineage>
</organism>
<proteinExistence type="predicted"/>
<dbReference type="RefSeq" id="WP_126530612.1">
    <property type="nucleotide sequence ID" value="NZ_JADULK010000004.1"/>
</dbReference>
<keyword evidence="2" id="KW-1185">Reference proteome</keyword>
<protein>
    <submittedName>
        <fullName evidence="1">Glucose uptake inhibitor SgrT</fullName>
    </submittedName>
</protein>
<name>A0ABS0MCD9_SERRU</name>
<gene>
    <name evidence="1" type="primary">sgrT</name>
    <name evidence="1" type="ORF">I5U13_10210</name>
</gene>
<dbReference type="Proteomes" id="UP000624159">
    <property type="component" value="Unassembled WGS sequence"/>
</dbReference>
<evidence type="ECO:0000313" key="2">
    <source>
        <dbReference type="Proteomes" id="UP000624159"/>
    </source>
</evidence>
<evidence type="ECO:0000313" key="1">
    <source>
        <dbReference type="EMBL" id="MBH1930028.1"/>
    </source>
</evidence>
<accession>A0ABS0MCD9</accession>
<comment type="caution">
    <text evidence="1">The sequence shown here is derived from an EMBL/GenBank/DDBJ whole genome shotgun (WGS) entry which is preliminary data.</text>
</comment>
<sequence>MNVLLSKQFYQRYFAAVRRQHADWLTRLVPEQVRLEMLSHVTQWDMPALSDEAYRKRL</sequence>
<dbReference type="EMBL" id="JADULK010000004">
    <property type="protein sequence ID" value="MBH1930028.1"/>
    <property type="molecule type" value="Genomic_DNA"/>
</dbReference>